<feature type="region of interest" description="Disordered" evidence="1">
    <location>
        <begin position="75"/>
        <end position="140"/>
    </location>
</feature>
<protein>
    <submittedName>
        <fullName evidence="2">Uncharacterized protein</fullName>
    </submittedName>
</protein>
<proteinExistence type="predicted"/>
<dbReference type="EMBL" id="CM029041">
    <property type="protein sequence ID" value="KAG2625360.1"/>
    <property type="molecule type" value="Genomic_DNA"/>
</dbReference>
<feature type="compositionally biased region" description="Basic residues" evidence="1">
    <location>
        <begin position="89"/>
        <end position="111"/>
    </location>
</feature>
<organism evidence="2 3">
    <name type="scientific">Panicum virgatum</name>
    <name type="common">Blackwell switchgrass</name>
    <dbReference type="NCBI Taxonomy" id="38727"/>
    <lineage>
        <taxon>Eukaryota</taxon>
        <taxon>Viridiplantae</taxon>
        <taxon>Streptophyta</taxon>
        <taxon>Embryophyta</taxon>
        <taxon>Tracheophyta</taxon>
        <taxon>Spermatophyta</taxon>
        <taxon>Magnoliopsida</taxon>
        <taxon>Liliopsida</taxon>
        <taxon>Poales</taxon>
        <taxon>Poaceae</taxon>
        <taxon>PACMAD clade</taxon>
        <taxon>Panicoideae</taxon>
        <taxon>Panicodae</taxon>
        <taxon>Paniceae</taxon>
        <taxon>Panicinae</taxon>
        <taxon>Panicum</taxon>
        <taxon>Panicum sect. Hiantes</taxon>
    </lineage>
</organism>
<comment type="caution">
    <text evidence="2">The sequence shown here is derived from an EMBL/GenBank/DDBJ whole genome shotgun (WGS) entry which is preliminary data.</text>
</comment>
<feature type="compositionally biased region" description="Low complexity" evidence="1">
    <location>
        <begin position="119"/>
        <end position="137"/>
    </location>
</feature>
<evidence type="ECO:0000313" key="2">
    <source>
        <dbReference type="EMBL" id="KAG2625360.1"/>
    </source>
</evidence>
<evidence type="ECO:0000313" key="3">
    <source>
        <dbReference type="Proteomes" id="UP000823388"/>
    </source>
</evidence>
<name>A0A8T0URP7_PANVG</name>
<reference evidence="2" key="1">
    <citation type="submission" date="2020-05" db="EMBL/GenBank/DDBJ databases">
        <title>WGS assembly of Panicum virgatum.</title>
        <authorList>
            <person name="Lovell J.T."/>
            <person name="Jenkins J."/>
            <person name="Shu S."/>
            <person name="Juenger T.E."/>
            <person name="Schmutz J."/>
        </authorList>
    </citation>
    <scope>NUCLEOTIDE SEQUENCE</scope>
    <source>
        <strain evidence="2">AP13</strain>
    </source>
</reference>
<sequence length="192" mass="19696">METAAAHGGRWGSALVRPLPGRGHGHGPHGGVPGCVAHGHALHGGVAGHAVHLHAPMGAAPLLGPRAKWAVAPPAATSLMPPRPNAPRQPKKHTTGLPKAARKKPGPKKKMPSSTLVVSASTPTTNSSASASIASPNCGTEEDTHIANNVFDGMSASANSFSNMMDESVEVETSLSSNYCQVLMRSMMKTTL</sequence>
<accession>A0A8T0URP7</accession>
<evidence type="ECO:0000256" key="1">
    <source>
        <dbReference type="SAM" id="MobiDB-lite"/>
    </source>
</evidence>
<dbReference type="AlphaFoldDB" id="A0A8T0URP7"/>
<gene>
    <name evidence="2" type="ORF">PVAP13_3KG206286</name>
</gene>
<feature type="region of interest" description="Disordered" evidence="1">
    <location>
        <begin position="1"/>
        <end position="30"/>
    </location>
</feature>
<keyword evidence="3" id="KW-1185">Reference proteome</keyword>
<dbReference type="Proteomes" id="UP000823388">
    <property type="component" value="Chromosome 3K"/>
</dbReference>